<evidence type="ECO:0000313" key="2">
    <source>
        <dbReference type="EMBL" id="GAF99634.1"/>
    </source>
</evidence>
<protein>
    <submittedName>
        <fullName evidence="2">Uncharacterized protein</fullName>
    </submittedName>
</protein>
<dbReference type="AlphaFoldDB" id="X0U265"/>
<proteinExistence type="predicted"/>
<reference evidence="2" key="1">
    <citation type="journal article" date="2014" name="Front. Microbiol.">
        <title>High frequency of phylogenetically diverse reductive dehalogenase-homologous genes in deep subseafloor sedimentary metagenomes.</title>
        <authorList>
            <person name="Kawai M."/>
            <person name="Futagami T."/>
            <person name="Toyoda A."/>
            <person name="Takaki Y."/>
            <person name="Nishi S."/>
            <person name="Hori S."/>
            <person name="Arai W."/>
            <person name="Tsubouchi T."/>
            <person name="Morono Y."/>
            <person name="Uchiyama I."/>
            <person name="Ito T."/>
            <person name="Fujiyama A."/>
            <person name="Inagaki F."/>
            <person name="Takami H."/>
        </authorList>
    </citation>
    <scope>NUCLEOTIDE SEQUENCE</scope>
    <source>
        <strain evidence="2">Expedition CK06-06</strain>
    </source>
</reference>
<organism evidence="2">
    <name type="scientific">marine sediment metagenome</name>
    <dbReference type="NCBI Taxonomy" id="412755"/>
    <lineage>
        <taxon>unclassified sequences</taxon>
        <taxon>metagenomes</taxon>
        <taxon>ecological metagenomes</taxon>
    </lineage>
</organism>
<accession>X0U265</accession>
<feature type="non-terminal residue" evidence="2">
    <location>
        <position position="264"/>
    </location>
</feature>
<gene>
    <name evidence="2" type="ORF">S01H1_45154</name>
</gene>
<feature type="non-terminal residue" evidence="2">
    <location>
        <position position="1"/>
    </location>
</feature>
<name>X0U265_9ZZZZ</name>
<dbReference type="EMBL" id="BARS01028832">
    <property type="protein sequence ID" value="GAF99634.1"/>
    <property type="molecule type" value="Genomic_DNA"/>
</dbReference>
<feature type="region of interest" description="Disordered" evidence="1">
    <location>
        <begin position="24"/>
        <end position="63"/>
    </location>
</feature>
<comment type="caution">
    <text evidence="2">The sequence shown here is derived from an EMBL/GenBank/DDBJ whole genome shotgun (WGS) entry which is preliminary data.</text>
</comment>
<sequence length="264" mass="28577">ALGVSPKLRNARVGLPQQKQLQFGDLFPDPRALPPSRWADDSHLPYTPEGVTGKGGPGKYQEGALKITGKDPAGNELYEHPQYKAAARSPLFTSPLIDDAARNPSVIPNAPPIQRVGEGVYSSQIPDVMRMTNRNSGSSNAWMKEFKKRGINEEELKMFGVLPLLESGQDVSREDVVGAYNDTIEAGKTGAIWRAGEGVAPYSQEPPEGGWPDSPEQAEVTRITGDIDTGRNSMMSQLTGPANSWMDQVLGNIESDGSFLDIND</sequence>
<evidence type="ECO:0000256" key="1">
    <source>
        <dbReference type="SAM" id="MobiDB-lite"/>
    </source>
</evidence>